<feature type="transmembrane region" description="Helical" evidence="1">
    <location>
        <begin position="41"/>
        <end position="64"/>
    </location>
</feature>
<evidence type="ECO:0000313" key="3">
    <source>
        <dbReference type="Proteomes" id="UP000265515"/>
    </source>
</evidence>
<protein>
    <submittedName>
        <fullName evidence="2">Uncharacterized protein</fullName>
    </submittedName>
</protein>
<dbReference type="Gramene" id="GBG87370">
    <property type="protein sequence ID" value="GBG87370"/>
    <property type="gene ID" value="CBR_g45429"/>
</dbReference>
<feature type="transmembrane region" description="Helical" evidence="1">
    <location>
        <begin position="281"/>
        <end position="306"/>
    </location>
</feature>
<evidence type="ECO:0000313" key="2">
    <source>
        <dbReference type="EMBL" id="GBG87370.1"/>
    </source>
</evidence>
<feature type="transmembrane region" description="Helical" evidence="1">
    <location>
        <begin position="176"/>
        <end position="196"/>
    </location>
</feature>
<sequence>MSLYFSTVASTRGLNISTLLGSTQVVLGATSGRICVGAEDLVAIVVVADVGLVPHAAQLVAAGFGVVPPALAPVVAAAVVAAALTFLAAAGFGDVPPTLAPVVAAPVVAAALAFAVGIVVVAVVGIVPHAAQLGTQFVVAGFGSVPPVLAPVVVAPAVAAALTFAVGIAHRGALGLVVAVLAGIIGIVPHTAPLVVFECAAVAPWLALVVAAVPTGVAPAAEIASAVGFAVGHAPPGSFGIVAALVAIVVDNVLLAAQLAVVGCAVVPPGLARGTALGKTVHSLAVVVAVVLWWTANDLVVVVAVVDSIAQPRALCHWRCCSPPQTRRRRVGSLTLAVLLSSSDRAAEGWDGVDREGFWGSLEGRNLISPVSSETTSFMRAGDGRVVIAV</sequence>
<comment type="caution">
    <text evidence="2">The sequence shown here is derived from an EMBL/GenBank/DDBJ whole genome shotgun (WGS) entry which is preliminary data.</text>
</comment>
<feature type="transmembrane region" description="Helical" evidence="1">
    <location>
        <begin position="202"/>
        <end position="227"/>
    </location>
</feature>
<organism evidence="2 3">
    <name type="scientific">Chara braunii</name>
    <name type="common">Braun's stonewort</name>
    <dbReference type="NCBI Taxonomy" id="69332"/>
    <lineage>
        <taxon>Eukaryota</taxon>
        <taxon>Viridiplantae</taxon>
        <taxon>Streptophyta</taxon>
        <taxon>Charophyceae</taxon>
        <taxon>Charales</taxon>
        <taxon>Characeae</taxon>
        <taxon>Chara</taxon>
    </lineage>
</organism>
<proteinExistence type="predicted"/>
<keyword evidence="1" id="KW-0812">Transmembrane</keyword>
<dbReference type="Proteomes" id="UP000265515">
    <property type="component" value="Unassembled WGS sequence"/>
</dbReference>
<evidence type="ECO:0000256" key="1">
    <source>
        <dbReference type="SAM" id="Phobius"/>
    </source>
</evidence>
<keyword evidence="3" id="KW-1185">Reference proteome</keyword>
<name>A0A388LYG1_CHABU</name>
<feature type="transmembrane region" description="Helical" evidence="1">
    <location>
        <begin position="102"/>
        <end position="128"/>
    </location>
</feature>
<gene>
    <name evidence="2" type="ORF">CBR_g45429</name>
</gene>
<keyword evidence="1" id="KW-0472">Membrane</keyword>
<feature type="transmembrane region" description="Helical" evidence="1">
    <location>
        <begin position="70"/>
        <end position="90"/>
    </location>
</feature>
<reference evidence="2 3" key="1">
    <citation type="journal article" date="2018" name="Cell">
        <title>The Chara Genome: Secondary Complexity and Implications for Plant Terrestrialization.</title>
        <authorList>
            <person name="Nishiyama T."/>
            <person name="Sakayama H."/>
            <person name="Vries J.D."/>
            <person name="Buschmann H."/>
            <person name="Saint-Marcoux D."/>
            <person name="Ullrich K.K."/>
            <person name="Haas F.B."/>
            <person name="Vanderstraeten L."/>
            <person name="Becker D."/>
            <person name="Lang D."/>
            <person name="Vosolsobe S."/>
            <person name="Rombauts S."/>
            <person name="Wilhelmsson P.K.I."/>
            <person name="Janitza P."/>
            <person name="Kern R."/>
            <person name="Heyl A."/>
            <person name="Rumpler F."/>
            <person name="Villalobos L.I.A.C."/>
            <person name="Clay J.M."/>
            <person name="Skokan R."/>
            <person name="Toyoda A."/>
            <person name="Suzuki Y."/>
            <person name="Kagoshima H."/>
            <person name="Schijlen E."/>
            <person name="Tajeshwar N."/>
            <person name="Catarino B."/>
            <person name="Hetherington A.J."/>
            <person name="Saltykova A."/>
            <person name="Bonnot C."/>
            <person name="Breuninger H."/>
            <person name="Symeonidi A."/>
            <person name="Radhakrishnan G.V."/>
            <person name="Van Nieuwerburgh F."/>
            <person name="Deforce D."/>
            <person name="Chang C."/>
            <person name="Karol K.G."/>
            <person name="Hedrich R."/>
            <person name="Ulvskov P."/>
            <person name="Glockner G."/>
            <person name="Delwiche C.F."/>
            <person name="Petrasek J."/>
            <person name="Van de Peer Y."/>
            <person name="Friml J."/>
            <person name="Beilby M."/>
            <person name="Dolan L."/>
            <person name="Kohara Y."/>
            <person name="Sugano S."/>
            <person name="Fujiyama A."/>
            <person name="Delaux P.-M."/>
            <person name="Quint M."/>
            <person name="TheiBen G."/>
            <person name="Hagemann M."/>
            <person name="Harholt J."/>
            <person name="Dunand C."/>
            <person name="Zachgo S."/>
            <person name="Langdale J."/>
            <person name="Maumus F."/>
            <person name="Straeten D.V.D."/>
            <person name="Gould S.B."/>
            <person name="Rensing S.A."/>
        </authorList>
    </citation>
    <scope>NUCLEOTIDE SEQUENCE [LARGE SCALE GENOMIC DNA]</scope>
    <source>
        <strain evidence="2 3">S276</strain>
    </source>
</reference>
<dbReference type="AlphaFoldDB" id="A0A388LYG1"/>
<accession>A0A388LYG1</accession>
<feature type="transmembrane region" description="Helical" evidence="1">
    <location>
        <begin position="148"/>
        <end position="169"/>
    </location>
</feature>
<dbReference type="EMBL" id="BFEA01000609">
    <property type="protein sequence ID" value="GBG87370.1"/>
    <property type="molecule type" value="Genomic_DNA"/>
</dbReference>
<keyword evidence="1" id="KW-1133">Transmembrane helix</keyword>
<feature type="transmembrane region" description="Helical" evidence="1">
    <location>
        <begin position="239"/>
        <end position="261"/>
    </location>
</feature>